<protein>
    <submittedName>
        <fullName evidence="1">Uncharacterized protein</fullName>
    </submittedName>
</protein>
<dbReference type="PANTHER" id="PTHR37227">
    <property type="entry name" value="OS01G0219000 PROTEIN"/>
    <property type="match status" value="1"/>
</dbReference>
<dbReference type="OrthoDB" id="17536at2759"/>
<gene>
    <name evidence="1" type="ORF">OSTQU699_LOCUS9886</name>
</gene>
<dbReference type="AlphaFoldDB" id="A0A8S1JEV9"/>
<proteinExistence type="predicted"/>
<reference evidence="1" key="1">
    <citation type="submission" date="2020-12" db="EMBL/GenBank/DDBJ databases">
        <authorList>
            <person name="Iha C."/>
        </authorList>
    </citation>
    <scope>NUCLEOTIDE SEQUENCE</scope>
</reference>
<evidence type="ECO:0000313" key="2">
    <source>
        <dbReference type="Proteomes" id="UP000708148"/>
    </source>
</evidence>
<dbReference type="PANTHER" id="PTHR37227:SF2">
    <property type="entry name" value="OS01G0219000 PROTEIN"/>
    <property type="match status" value="1"/>
</dbReference>
<comment type="caution">
    <text evidence="1">The sequence shown here is derived from an EMBL/GenBank/DDBJ whole genome shotgun (WGS) entry which is preliminary data.</text>
</comment>
<evidence type="ECO:0000313" key="1">
    <source>
        <dbReference type="EMBL" id="CAD7704531.1"/>
    </source>
</evidence>
<organism evidence="1 2">
    <name type="scientific">Ostreobium quekettii</name>
    <dbReference type="NCBI Taxonomy" id="121088"/>
    <lineage>
        <taxon>Eukaryota</taxon>
        <taxon>Viridiplantae</taxon>
        <taxon>Chlorophyta</taxon>
        <taxon>core chlorophytes</taxon>
        <taxon>Ulvophyceae</taxon>
        <taxon>TCBD clade</taxon>
        <taxon>Bryopsidales</taxon>
        <taxon>Ostreobineae</taxon>
        <taxon>Ostreobiaceae</taxon>
        <taxon>Ostreobium</taxon>
    </lineage>
</organism>
<dbReference type="EMBL" id="CAJHUC010002913">
    <property type="protein sequence ID" value="CAD7704531.1"/>
    <property type="molecule type" value="Genomic_DNA"/>
</dbReference>
<accession>A0A8S1JEV9</accession>
<keyword evidence="2" id="KW-1185">Reference proteome</keyword>
<name>A0A8S1JEV9_9CHLO</name>
<sequence>MDLGPLSAEYPTRTIEEEEEEAAEGRAHRCLEPAIVLLSSAIQPKKKKEPVDVKLLVVGCTPLSCALLSQWTKEDQIVGSVVLPEVVMTGNAIAPCLADKTAFIYQLDADVLVVACQHEVAEERAVAWTDSVLSHIKPHSVLVAGALQGRNYRGDGDPSERPLFFGVQNSSLCSGGGLDIPPPLPPGNVQGGLAAALLTHCELHRIPASLIIQIEGGGNAVTKESMKSLAEFVQESARSLGSPLDTICSAAALAQESSRSSGVTGYAYT</sequence>
<dbReference type="Proteomes" id="UP000708148">
    <property type="component" value="Unassembled WGS sequence"/>
</dbReference>